<dbReference type="GO" id="GO:0006302">
    <property type="term" value="P:double-strand break repair"/>
    <property type="evidence" value="ECO:0007669"/>
    <property type="project" value="InterPro"/>
</dbReference>
<feature type="binding site" evidence="12">
    <location>
        <position position="451"/>
    </location>
    <ligand>
        <name>Zn(2+)</name>
        <dbReference type="ChEBI" id="CHEBI:29105"/>
        <label>1</label>
    </ligand>
</feature>
<evidence type="ECO:0000256" key="6">
    <source>
        <dbReference type="ARBA" id="ARBA00022806"/>
    </source>
</evidence>
<keyword evidence="5 12" id="KW-0378">Hydrolase</keyword>
<dbReference type="Gene3D" id="3.40.1440.60">
    <property type="entry name" value="PriA, 3(prime) DNA-binding domain"/>
    <property type="match status" value="1"/>
</dbReference>
<dbReference type="InterPro" id="IPR014001">
    <property type="entry name" value="Helicase_ATP-bd"/>
</dbReference>
<keyword evidence="7 12" id="KW-0862">Zinc</keyword>
<dbReference type="Gene3D" id="3.40.50.300">
    <property type="entry name" value="P-loop containing nucleotide triphosphate hydrolases"/>
    <property type="match status" value="2"/>
</dbReference>
<dbReference type="OrthoDB" id="9759544at2"/>
<evidence type="ECO:0000256" key="7">
    <source>
        <dbReference type="ARBA" id="ARBA00022833"/>
    </source>
</evidence>
<dbReference type="EMBL" id="NHON01000169">
    <property type="protein sequence ID" value="OWJ56375.1"/>
    <property type="molecule type" value="Genomic_DNA"/>
</dbReference>
<dbReference type="AlphaFoldDB" id="A0A211YTJ0"/>
<accession>A0A211YTJ0</accession>
<dbReference type="FunFam" id="3.40.50.300:FF:000489">
    <property type="entry name" value="Primosome assembly protein PriA"/>
    <property type="match status" value="1"/>
</dbReference>
<keyword evidence="9 12" id="KW-0238">DNA-binding</keyword>
<keyword evidence="6 12" id="KW-0347">Helicase</keyword>
<evidence type="ECO:0000256" key="10">
    <source>
        <dbReference type="ARBA" id="ARBA00023235"/>
    </source>
</evidence>
<dbReference type="Pfam" id="PF00270">
    <property type="entry name" value="DEAD"/>
    <property type="match status" value="1"/>
</dbReference>
<dbReference type="NCBIfam" id="NF004070">
    <property type="entry name" value="PRK05580.2-2"/>
    <property type="match status" value="1"/>
</dbReference>
<dbReference type="PANTHER" id="PTHR30580:SF0">
    <property type="entry name" value="PRIMOSOMAL PROTEIN N"/>
    <property type="match status" value="1"/>
</dbReference>
<keyword evidence="15" id="KW-1185">Reference proteome</keyword>
<comment type="catalytic activity">
    <reaction evidence="12">
        <text>Couples ATP hydrolysis with the unwinding of duplex DNA by translocating in the 3'-5' direction.</text>
        <dbReference type="EC" id="5.6.2.4"/>
    </reaction>
</comment>
<keyword evidence="3 12" id="KW-0479">Metal-binding</keyword>
<comment type="catalytic activity">
    <reaction evidence="11 12">
        <text>ATP + H2O = ADP + phosphate + H(+)</text>
        <dbReference type="Rhea" id="RHEA:13065"/>
        <dbReference type="ChEBI" id="CHEBI:15377"/>
        <dbReference type="ChEBI" id="CHEBI:15378"/>
        <dbReference type="ChEBI" id="CHEBI:30616"/>
        <dbReference type="ChEBI" id="CHEBI:43474"/>
        <dbReference type="ChEBI" id="CHEBI:456216"/>
        <dbReference type="EC" id="5.6.2.4"/>
    </reaction>
</comment>
<sequence>MAESEATAATPAEGESGAVATVRVLLPLPLAEAYDYAVPDGMDLAPGSAVEVPLGRLRRIGVVWGPGTGQVARARLKPVLHRFDLPPLPEVARTFIDRVARYTLSPPGAVLRMTLSSTGALEPPKPIVAYRRAGLPPEGARLSAARRRVLDVLEDGPARLPAELAREAGCGTAVIKGMAEAGLLETVLLPGFDPVPQPDLSRPRAVLGETQREAADQLIDAVADGTYSTTLLDGVTGSGKTEVYFEAVAAALAAGRQVLVLLPEIALSAHWLDRFAARFGVRPTEWHSELGPTQRRRNWRAVAFGEARVVVGARSALFLPYPDLGLIVVDEEHESAFKQEDGVVYQARDMAVLRGHLGGFPVVLASATPSLETLANVEAGRYGALELPSRHGAARLPAVSAIDMRRESPPRGRFLSPTLREAVVETLQAGEQAMLFLNRRGYAPLTLCRQCGHRLECPHCTAWLVEHRLAGRLECHHCGHRAPLPKACPSCQAEGSFAACGPGVERIAEEVDATLPEARWQIVASDTFSGPQAIADLTADLDSGAVNLLIGTQILAKGHNFPGLTLVGVVDADLGLAGGDLRAAERTWQLLHQVGGRAGRGEKPGRVLLQSFMPDHPVMQTLVADDRDGFLASEAEARRSRGLPPYGKLVALIVSGPDRGAVDRVSRDLGQAAPQGEGLLVLGPADAPLAMLRGRHRRRLLLKADRRIGVQPLVAEWVSRVQVPGTVRVQVDIDPYSFL</sequence>
<dbReference type="GO" id="GO:0006270">
    <property type="term" value="P:DNA replication initiation"/>
    <property type="evidence" value="ECO:0007669"/>
    <property type="project" value="TreeGrafter"/>
</dbReference>
<keyword evidence="2 12" id="KW-0235">DNA replication</keyword>
<dbReference type="EC" id="5.6.2.4" evidence="12"/>
<evidence type="ECO:0000313" key="15">
    <source>
        <dbReference type="Proteomes" id="UP000196655"/>
    </source>
</evidence>
<dbReference type="PROSITE" id="PS51192">
    <property type="entry name" value="HELICASE_ATP_BIND_1"/>
    <property type="match status" value="1"/>
</dbReference>
<dbReference type="GO" id="GO:0043138">
    <property type="term" value="F:3'-5' DNA helicase activity"/>
    <property type="evidence" value="ECO:0007669"/>
    <property type="project" value="UniProtKB-EC"/>
</dbReference>
<organism evidence="14 15">
    <name type="scientific">Inquilinus limosus</name>
    <dbReference type="NCBI Taxonomy" id="171674"/>
    <lineage>
        <taxon>Bacteria</taxon>
        <taxon>Pseudomonadati</taxon>
        <taxon>Pseudomonadota</taxon>
        <taxon>Alphaproteobacteria</taxon>
        <taxon>Rhodospirillales</taxon>
        <taxon>Rhodospirillaceae</taxon>
        <taxon>Inquilinus</taxon>
    </lineage>
</organism>
<name>A0A211YTJ0_9PROT</name>
<evidence type="ECO:0000256" key="5">
    <source>
        <dbReference type="ARBA" id="ARBA00022801"/>
    </source>
</evidence>
<feature type="binding site" evidence="12">
    <location>
        <position position="478"/>
    </location>
    <ligand>
        <name>Zn(2+)</name>
        <dbReference type="ChEBI" id="CHEBI:29105"/>
        <label>2</label>
    </ligand>
</feature>
<keyword evidence="4 12" id="KW-0547">Nucleotide-binding</keyword>
<feature type="binding site" evidence="12">
    <location>
        <position position="488"/>
    </location>
    <ligand>
        <name>Zn(2+)</name>
        <dbReference type="ChEBI" id="CHEBI:29105"/>
        <label>1</label>
    </ligand>
</feature>
<dbReference type="InterPro" id="IPR027417">
    <property type="entry name" value="P-loop_NTPase"/>
</dbReference>
<dbReference type="STRING" id="1122125.GCA_000423185_03768"/>
<dbReference type="InterPro" id="IPR001650">
    <property type="entry name" value="Helicase_C-like"/>
</dbReference>
<dbReference type="GO" id="GO:0006310">
    <property type="term" value="P:DNA recombination"/>
    <property type="evidence" value="ECO:0007669"/>
    <property type="project" value="InterPro"/>
</dbReference>
<comment type="function">
    <text evidence="12">Initiates the restart of stalled replication forks, which reloads the replicative helicase on sites other than the origin of replication. Recognizes and binds to abandoned replication forks and remodels them to uncover a helicase loading site. Promotes assembly of the primosome at these replication forks.</text>
</comment>
<dbReference type="InterPro" id="IPR040498">
    <property type="entry name" value="PriA_CRR"/>
</dbReference>
<dbReference type="SMART" id="SM00490">
    <property type="entry name" value="HELICc"/>
    <property type="match status" value="1"/>
</dbReference>
<dbReference type="Pfam" id="PF18319">
    <property type="entry name" value="Zn_ribbon_PriA"/>
    <property type="match status" value="1"/>
</dbReference>
<keyword evidence="10 12" id="KW-0413">Isomerase</keyword>
<dbReference type="SMART" id="SM00487">
    <property type="entry name" value="DEXDc"/>
    <property type="match status" value="1"/>
</dbReference>
<evidence type="ECO:0000256" key="11">
    <source>
        <dbReference type="ARBA" id="ARBA00048988"/>
    </source>
</evidence>
<dbReference type="HAMAP" id="MF_00983">
    <property type="entry name" value="PriA"/>
    <property type="match status" value="1"/>
</dbReference>
<gene>
    <name evidence="12" type="primary">priA</name>
    <name evidence="14" type="ORF">BWR60_35050</name>
</gene>
<dbReference type="Pfam" id="PF18074">
    <property type="entry name" value="PriA_C"/>
    <property type="match status" value="1"/>
</dbReference>
<feature type="binding site" evidence="12">
    <location>
        <position position="457"/>
    </location>
    <ligand>
        <name>Zn(2+)</name>
        <dbReference type="ChEBI" id="CHEBI:29105"/>
        <label>2</label>
    </ligand>
</feature>
<dbReference type="GO" id="GO:0006269">
    <property type="term" value="P:DNA replication, synthesis of primer"/>
    <property type="evidence" value="ECO:0007669"/>
    <property type="project" value="UniProtKB-KW"/>
</dbReference>
<keyword evidence="1 12" id="KW-0639">Primosome</keyword>
<feature type="domain" description="Helicase ATP-binding" evidence="13">
    <location>
        <begin position="221"/>
        <end position="387"/>
    </location>
</feature>
<dbReference type="NCBIfam" id="TIGR00595">
    <property type="entry name" value="priA"/>
    <property type="match status" value="1"/>
</dbReference>
<evidence type="ECO:0000256" key="2">
    <source>
        <dbReference type="ARBA" id="ARBA00022705"/>
    </source>
</evidence>
<dbReference type="InterPro" id="IPR005259">
    <property type="entry name" value="PriA"/>
</dbReference>
<dbReference type="RefSeq" id="WP_088157839.1">
    <property type="nucleotide sequence ID" value="NZ_NHON01000169.1"/>
</dbReference>
<dbReference type="InterPro" id="IPR041236">
    <property type="entry name" value="PriA_C"/>
</dbReference>
<evidence type="ECO:0000259" key="13">
    <source>
        <dbReference type="PROSITE" id="PS51192"/>
    </source>
</evidence>
<dbReference type="InterPro" id="IPR041222">
    <property type="entry name" value="PriA_3primeBD"/>
</dbReference>
<dbReference type="Proteomes" id="UP000196655">
    <property type="component" value="Unassembled WGS sequence"/>
</dbReference>
<evidence type="ECO:0000256" key="9">
    <source>
        <dbReference type="ARBA" id="ARBA00023125"/>
    </source>
</evidence>
<feature type="binding site" evidence="12">
    <location>
        <position position="460"/>
    </location>
    <ligand>
        <name>Zn(2+)</name>
        <dbReference type="ChEBI" id="CHEBI:29105"/>
        <label>2</label>
    </ligand>
</feature>
<dbReference type="CDD" id="cd17929">
    <property type="entry name" value="DEXHc_priA"/>
    <property type="match status" value="1"/>
</dbReference>
<dbReference type="GO" id="GO:0003677">
    <property type="term" value="F:DNA binding"/>
    <property type="evidence" value="ECO:0007669"/>
    <property type="project" value="UniProtKB-UniRule"/>
</dbReference>
<proteinExistence type="inferred from homology"/>
<feature type="binding site" evidence="12">
    <location>
        <position position="475"/>
    </location>
    <ligand>
        <name>Zn(2+)</name>
        <dbReference type="ChEBI" id="CHEBI:29105"/>
        <label>2</label>
    </ligand>
</feature>
<dbReference type="InterPro" id="IPR042115">
    <property type="entry name" value="PriA_3primeBD_sf"/>
</dbReference>
<feature type="binding site" evidence="12">
    <location>
        <position position="491"/>
    </location>
    <ligand>
        <name>Zn(2+)</name>
        <dbReference type="ChEBI" id="CHEBI:29105"/>
        <label>1</label>
    </ligand>
</feature>
<comment type="caution">
    <text evidence="14">The sequence shown here is derived from an EMBL/GenBank/DDBJ whole genome shotgun (WGS) entry which is preliminary data.</text>
</comment>
<dbReference type="GO" id="GO:0016887">
    <property type="term" value="F:ATP hydrolysis activity"/>
    <property type="evidence" value="ECO:0007669"/>
    <property type="project" value="RHEA"/>
</dbReference>
<reference evidence="15" key="1">
    <citation type="submission" date="2017-05" db="EMBL/GenBank/DDBJ databases">
        <authorList>
            <person name="Macchi M."/>
            <person name="Festa S."/>
            <person name="Coppotelli B.M."/>
            <person name="Morelli I.S."/>
        </authorList>
    </citation>
    <scope>NUCLEOTIDE SEQUENCE [LARGE SCALE GENOMIC DNA]</scope>
    <source>
        <strain evidence="15">I</strain>
    </source>
</reference>
<dbReference type="InterPro" id="IPR011545">
    <property type="entry name" value="DEAD/DEAH_box_helicase_dom"/>
</dbReference>
<evidence type="ECO:0000256" key="1">
    <source>
        <dbReference type="ARBA" id="ARBA00022515"/>
    </source>
</evidence>
<dbReference type="GO" id="GO:1990077">
    <property type="term" value="C:primosome complex"/>
    <property type="evidence" value="ECO:0007669"/>
    <property type="project" value="UniProtKB-UniRule"/>
</dbReference>
<evidence type="ECO:0000256" key="8">
    <source>
        <dbReference type="ARBA" id="ARBA00022840"/>
    </source>
</evidence>
<comment type="similarity">
    <text evidence="12">Belongs to the helicase family. PriA subfamily.</text>
</comment>
<dbReference type="GO" id="GO:0008270">
    <property type="term" value="F:zinc ion binding"/>
    <property type="evidence" value="ECO:0007669"/>
    <property type="project" value="UniProtKB-UniRule"/>
</dbReference>
<dbReference type="Pfam" id="PF17764">
    <property type="entry name" value="PriA_3primeBD"/>
    <property type="match status" value="1"/>
</dbReference>
<feature type="binding site" evidence="12">
    <location>
        <position position="448"/>
    </location>
    <ligand>
        <name>Zn(2+)</name>
        <dbReference type="ChEBI" id="CHEBI:29105"/>
        <label>1</label>
    </ligand>
</feature>
<evidence type="ECO:0000256" key="3">
    <source>
        <dbReference type="ARBA" id="ARBA00022723"/>
    </source>
</evidence>
<evidence type="ECO:0000313" key="14">
    <source>
        <dbReference type="EMBL" id="OWJ56375.1"/>
    </source>
</evidence>
<evidence type="ECO:0000256" key="12">
    <source>
        <dbReference type="HAMAP-Rule" id="MF_00983"/>
    </source>
</evidence>
<evidence type="ECO:0000256" key="4">
    <source>
        <dbReference type="ARBA" id="ARBA00022741"/>
    </source>
</evidence>
<comment type="subunit">
    <text evidence="12">Component of the replication restart primosome.</text>
</comment>
<dbReference type="SUPFAM" id="SSF52540">
    <property type="entry name" value="P-loop containing nucleoside triphosphate hydrolases"/>
    <property type="match status" value="2"/>
</dbReference>
<comment type="cofactor">
    <cofactor evidence="12">
        <name>Zn(2+)</name>
        <dbReference type="ChEBI" id="CHEBI:29105"/>
    </cofactor>
    <text evidence="12">Binds 2 zinc ions per subunit.</text>
</comment>
<protein>
    <recommendedName>
        <fullName evidence="12">Replication restart protein PriA</fullName>
    </recommendedName>
    <alternativeName>
        <fullName evidence="12">ATP-dependent DNA helicase PriA</fullName>
        <ecNumber evidence="12">5.6.2.4</ecNumber>
    </alternativeName>
    <alternativeName>
        <fullName evidence="12">DNA 3'-5' helicase PriA</fullName>
    </alternativeName>
</protein>
<keyword evidence="8 12" id="KW-0067">ATP-binding</keyword>
<dbReference type="PANTHER" id="PTHR30580">
    <property type="entry name" value="PRIMOSOMAL PROTEIN N"/>
    <property type="match status" value="1"/>
</dbReference>
<dbReference type="GO" id="GO:0005524">
    <property type="term" value="F:ATP binding"/>
    <property type="evidence" value="ECO:0007669"/>
    <property type="project" value="UniProtKB-UniRule"/>
</dbReference>